<keyword evidence="7 11" id="KW-1133">Transmembrane helix</keyword>
<keyword evidence="4 10" id="KW-1003">Cell membrane</keyword>
<proteinExistence type="inferred from homology"/>
<dbReference type="InterPro" id="IPR003838">
    <property type="entry name" value="ABC3_permease_C"/>
</dbReference>
<evidence type="ECO:0000259" key="12">
    <source>
        <dbReference type="Pfam" id="PF02687"/>
    </source>
</evidence>
<sequence>MTLSSRYLLRETGDNLRRNLVMTVAAVVTMVVSLAAAGGVLIMREAIHKQAIQWRGGVQVAVFLNASVSQSEVHAVGQLLAQDRPGNGGGPGLVKRYFYVDKAEAYREFRTIFGGDPALVRALGPAQMPPSYRVVPLKPGDVTSIGDQFQSQPGVFRVTYARQAIQALENRFHTLSEIAVALAIGVMVGAVALIVNTIQLAIFARRREVAVMKLVGATNWFIRIPFMLEGLVDGVLGALLAFVPIYFARGSIASFVGSESLIAQPLYVTPHDAVMTGLVMLLVGAAVGALGSAFAVRRFLRV</sequence>
<feature type="domain" description="FtsX extracellular" evidence="13">
    <location>
        <begin position="58"/>
        <end position="158"/>
    </location>
</feature>
<evidence type="ECO:0000256" key="9">
    <source>
        <dbReference type="ARBA" id="ARBA00023306"/>
    </source>
</evidence>
<feature type="transmembrane region" description="Helical" evidence="11">
    <location>
        <begin position="178"/>
        <end position="203"/>
    </location>
</feature>
<evidence type="ECO:0000256" key="5">
    <source>
        <dbReference type="ARBA" id="ARBA00022618"/>
    </source>
</evidence>
<evidence type="ECO:0000259" key="13">
    <source>
        <dbReference type="Pfam" id="PF18075"/>
    </source>
</evidence>
<evidence type="ECO:0000256" key="10">
    <source>
        <dbReference type="PIRNR" id="PIRNR003097"/>
    </source>
</evidence>
<keyword evidence="15" id="KW-1185">Reference proteome</keyword>
<dbReference type="Pfam" id="PF02687">
    <property type="entry name" value="FtsX"/>
    <property type="match status" value="1"/>
</dbReference>
<dbReference type="EMBL" id="WJHE01000021">
    <property type="protein sequence ID" value="MST31223.1"/>
    <property type="molecule type" value="Genomic_DNA"/>
</dbReference>
<evidence type="ECO:0000313" key="15">
    <source>
        <dbReference type="Proteomes" id="UP000437736"/>
    </source>
</evidence>
<evidence type="ECO:0000313" key="14">
    <source>
        <dbReference type="EMBL" id="MST31223.1"/>
    </source>
</evidence>
<comment type="subcellular location">
    <subcellularLocation>
        <location evidence="1">Cell membrane</location>
        <topology evidence="1">Multi-pass membrane protein</topology>
    </subcellularLocation>
</comment>
<feature type="domain" description="ABC3 transporter permease C-terminal" evidence="12">
    <location>
        <begin position="181"/>
        <end position="295"/>
    </location>
</feature>
<keyword evidence="6 11" id="KW-0812">Transmembrane</keyword>
<feature type="transmembrane region" description="Helical" evidence="11">
    <location>
        <begin position="20"/>
        <end position="43"/>
    </location>
</feature>
<keyword evidence="8 10" id="KW-0472">Membrane</keyword>
<keyword evidence="5 10" id="KW-0132">Cell division</keyword>
<evidence type="ECO:0000256" key="1">
    <source>
        <dbReference type="ARBA" id="ARBA00004651"/>
    </source>
</evidence>
<dbReference type="Gene3D" id="3.30.70.3040">
    <property type="match status" value="1"/>
</dbReference>
<feature type="transmembrane region" description="Helical" evidence="11">
    <location>
        <begin position="273"/>
        <end position="296"/>
    </location>
</feature>
<dbReference type="PANTHER" id="PTHR47755">
    <property type="entry name" value="CELL DIVISION PROTEIN FTSX"/>
    <property type="match status" value="1"/>
</dbReference>
<evidence type="ECO:0000256" key="4">
    <source>
        <dbReference type="ARBA" id="ARBA00022475"/>
    </source>
</evidence>
<evidence type="ECO:0000256" key="2">
    <source>
        <dbReference type="ARBA" id="ARBA00007379"/>
    </source>
</evidence>
<dbReference type="InterPro" id="IPR004513">
    <property type="entry name" value="FtsX"/>
</dbReference>
<gene>
    <name evidence="14" type="ORF">GHK86_00560</name>
</gene>
<keyword evidence="9 10" id="KW-0131">Cell cycle</keyword>
<feature type="transmembrane region" description="Helical" evidence="11">
    <location>
        <begin position="224"/>
        <end position="247"/>
    </location>
</feature>
<dbReference type="PIRSF" id="PIRSF003097">
    <property type="entry name" value="FtsX"/>
    <property type="match status" value="1"/>
</dbReference>
<comment type="caution">
    <text evidence="14">The sequence shown here is derived from an EMBL/GenBank/DDBJ whole genome shotgun (WGS) entry which is preliminary data.</text>
</comment>
<name>A0ABW9QS53_9ACTN</name>
<evidence type="ECO:0000256" key="8">
    <source>
        <dbReference type="ARBA" id="ARBA00023136"/>
    </source>
</evidence>
<evidence type="ECO:0000256" key="11">
    <source>
        <dbReference type="SAM" id="Phobius"/>
    </source>
</evidence>
<reference evidence="14 15" key="1">
    <citation type="submission" date="2019-11" db="EMBL/GenBank/DDBJ databases">
        <title>Acidiferrimicrobium australis gen. nov., sp. nov., an acidophilic and obligately heterotrophic, member of the Actinobacteria that catalyses dissimilatory oxido- reduction of iron isolated from metal-rich acidic water in Chile.</title>
        <authorList>
            <person name="Gonzalez D."/>
            <person name="Huber K."/>
            <person name="Hedrich S."/>
            <person name="Rojas-Villalobos C."/>
            <person name="Quatrini R."/>
            <person name="Dinamarca M.A."/>
            <person name="Schwarz A."/>
            <person name="Canales C."/>
            <person name="Nancucheo I."/>
        </authorList>
    </citation>
    <scope>NUCLEOTIDE SEQUENCE [LARGE SCALE GENOMIC DNA]</scope>
    <source>
        <strain evidence="14 15">USS-CCA1</strain>
    </source>
</reference>
<comment type="similarity">
    <text evidence="2 10">Belongs to the ABC-4 integral membrane protein family. FtsX subfamily.</text>
</comment>
<protein>
    <recommendedName>
        <fullName evidence="3 10">Cell division protein FtsX</fullName>
    </recommendedName>
</protein>
<dbReference type="PANTHER" id="PTHR47755:SF1">
    <property type="entry name" value="CELL DIVISION PROTEIN FTSX"/>
    <property type="match status" value="1"/>
</dbReference>
<dbReference type="InterPro" id="IPR040690">
    <property type="entry name" value="FtsX_ECD"/>
</dbReference>
<organism evidence="14 15">
    <name type="scientific">Acidiferrimicrobium australe</name>
    <dbReference type="NCBI Taxonomy" id="2664430"/>
    <lineage>
        <taxon>Bacteria</taxon>
        <taxon>Bacillati</taxon>
        <taxon>Actinomycetota</taxon>
        <taxon>Acidimicrobiia</taxon>
        <taxon>Acidimicrobiales</taxon>
        <taxon>Acidimicrobiaceae</taxon>
        <taxon>Acidiferrimicrobium</taxon>
    </lineage>
</organism>
<dbReference type="Pfam" id="PF18075">
    <property type="entry name" value="FtsX_ECD"/>
    <property type="match status" value="1"/>
</dbReference>
<evidence type="ECO:0000256" key="3">
    <source>
        <dbReference type="ARBA" id="ARBA00021907"/>
    </source>
</evidence>
<evidence type="ECO:0000256" key="7">
    <source>
        <dbReference type="ARBA" id="ARBA00022989"/>
    </source>
</evidence>
<accession>A0ABW9QS53</accession>
<evidence type="ECO:0000256" key="6">
    <source>
        <dbReference type="ARBA" id="ARBA00022692"/>
    </source>
</evidence>
<dbReference type="Proteomes" id="UP000437736">
    <property type="component" value="Unassembled WGS sequence"/>
</dbReference>